<proteinExistence type="predicted"/>
<sequence>MKSVPIHTLASDKLYILASIKQGGGKMTRRALQDAILSEGRMNYFFLCQYILELIEADFLVERDETLILTQEGEEAFAMFSDQLNDDDVKVLHVENVDYRITHEEDHTTYEKRIDGEMVFSLSILNSMATVTDEEHKEAIIENLIQCIKKASI</sequence>
<dbReference type="RefSeq" id="WP_180498104.1">
    <property type="nucleotide sequence ID" value="NZ_CAIJCS010000008.1"/>
</dbReference>
<reference evidence="1 2" key="1">
    <citation type="submission" date="2020-06" db="EMBL/GenBank/DDBJ databases">
        <authorList>
            <person name="Criscuolo A."/>
        </authorList>
    </citation>
    <scope>NUCLEOTIDE SEQUENCE [LARGE SCALE GENOMIC DNA]</scope>
    <source>
        <strain evidence="1">1804121828</strain>
    </source>
</reference>
<dbReference type="Pfam" id="PF14277">
    <property type="entry name" value="DUF4364"/>
    <property type="match status" value="1"/>
</dbReference>
<dbReference type="AlphaFoldDB" id="A0A6V6XZ52"/>
<evidence type="ECO:0000313" key="2">
    <source>
        <dbReference type="Proteomes" id="UP000586454"/>
    </source>
</evidence>
<evidence type="ECO:0000313" key="1">
    <source>
        <dbReference type="EMBL" id="CAC9922506.1"/>
    </source>
</evidence>
<dbReference type="EMBL" id="CAIJCS010000008">
    <property type="protein sequence ID" value="CAC9922506.1"/>
    <property type="molecule type" value="Genomic_DNA"/>
</dbReference>
<name>A0A6V6XZ52_9FIRM</name>
<keyword evidence="2" id="KW-1185">Reference proteome</keyword>
<comment type="caution">
    <text evidence="1">The sequence shown here is derived from an EMBL/GenBank/DDBJ whole genome shotgun (WGS) entry which is preliminary data.</text>
</comment>
<dbReference type="InterPro" id="IPR025374">
    <property type="entry name" value="DUF4364"/>
</dbReference>
<accession>A0A6V6XZ52</accession>
<organism evidence="1 2">
    <name type="scientific">Aedoeadaptatus nemausensis</name>
    <dbReference type="NCBI Taxonomy" id="2582829"/>
    <lineage>
        <taxon>Bacteria</taxon>
        <taxon>Bacillati</taxon>
        <taxon>Bacillota</taxon>
        <taxon>Tissierellia</taxon>
        <taxon>Tissierellales</taxon>
        <taxon>Peptoniphilaceae</taxon>
        <taxon>Aedoeadaptatus</taxon>
    </lineage>
</organism>
<dbReference type="Proteomes" id="UP000586454">
    <property type="component" value="Unassembled WGS sequence"/>
</dbReference>
<evidence type="ECO:0008006" key="3">
    <source>
        <dbReference type="Google" id="ProtNLM"/>
    </source>
</evidence>
<gene>
    <name evidence="1" type="ORF">PEPNEM18_00060</name>
</gene>
<protein>
    <recommendedName>
        <fullName evidence="3">DUF4364 domain-containing protein</fullName>
    </recommendedName>
</protein>